<dbReference type="eggNOG" id="ENOG502QRTD">
    <property type="taxonomic scope" value="Eukaryota"/>
</dbReference>
<sequence length="467" mass="53793">MLRVRGRSLEARFVYIIVLAVVYTATYMYSATSGDPSVPVGGADMPPWLAQLGRPRAVAEELAEQQQLLDATRRSDDGANRHSNDGAAAVSQHQQHQQQAEHDLASTRSPKTPTRQEDKGVDEKEKGMKFEVEGGEDGFVPREHMKNAMGMPDTAEADPWKRRRQDKWRLIILFQHNFPILKQAVEGFQRASDIMVPSMIIVDNSKDRDASNSVWLVERVAEVVVPDRQLNFPELHNYMATLALERRLEFYFWAHADNYVLPLEPGRDMGKDAIDCLREQMARFPNWGMILFAYDHLAAYRTQTLVQVPWDPHVFQYGSECDAYGRIRDAGYDARACKIHYSYDMKRVIGILDTDSYDRVKAKLDEEAKDKSKRNQWREGAMSEKEQQWRKRMKEASRAYLAEKWGEVKCKLRGVPCHKPWPYCPTCPTDLPQCYGKEATWEQLDHIHARVHQVFDNDPDKPPPLEA</sequence>
<dbReference type="Proteomes" id="UP000007799">
    <property type="component" value="Unassembled WGS sequence"/>
</dbReference>
<proteinExistence type="predicted"/>
<feature type="compositionally biased region" description="Basic and acidic residues" evidence="1">
    <location>
        <begin position="114"/>
        <end position="125"/>
    </location>
</feature>
<dbReference type="KEGG" id="sre:PTSG_00436"/>
<dbReference type="GeneID" id="16067936"/>
<dbReference type="RefSeq" id="XP_004998985.1">
    <property type="nucleotide sequence ID" value="XM_004998928.1"/>
</dbReference>
<dbReference type="EMBL" id="GL832955">
    <property type="protein sequence ID" value="EGD72416.1"/>
    <property type="molecule type" value="Genomic_DNA"/>
</dbReference>
<evidence type="ECO:0000313" key="3">
    <source>
        <dbReference type="EMBL" id="EGD72416.1"/>
    </source>
</evidence>
<dbReference type="AlphaFoldDB" id="F2TWH0"/>
<evidence type="ECO:0000313" key="4">
    <source>
        <dbReference type="Proteomes" id="UP000007799"/>
    </source>
</evidence>
<feature type="region of interest" description="Disordered" evidence="1">
    <location>
        <begin position="368"/>
        <end position="389"/>
    </location>
</feature>
<keyword evidence="2" id="KW-1133">Transmembrane helix</keyword>
<keyword evidence="2" id="KW-0812">Transmembrane</keyword>
<evidence type="ECO:0000256" key="1">
    <source>
        <dbReference type="SAM" id="MobiDB-lite"/>
    </source>
</evidence>
<dbReference type="STRING" id="946362.F2TWH0"/>
<accession>F2TWH0</accession>
<feature type="region of interest" description="Disordered" evidence="1">
    <location>
        <begin position="73"/>
        <end position="125"/>
    </location>
</feature>
<evidence type="ECO:0000256" key="2">
    <source>
        <dbReference type="SAM" id="Phobius"/>
    </source>
</evidence>
<feature type="transmembrane region" description="Helical" evidence="2">
    <location>
        <begin position="12"/>
        <end position="30"/>
    </location>
</feature>
<protein>
    <submittedName>
        <fullName evidence="3">Uncharacterized protein</fullName>
    </submittedName>
</protein>
<reference evidence="3" key="1">
    <citation type="submission" date="2009-08" db="EMBL/GenBank/DDBJ databases">
        <title>Annotation of Salpingoeca rosetta.</title>
        <authorList>
            <consortium name="The Broad Institute Genome Sequencing Platform"/>
            <person name="Russ C."/>
            <person name="Cuomo C."/>
            <person name="Burger G."/>
            <person name="Gray M.W."/>
            <person name="Holland P.W.H."/>
            <person name="King N."/>
            <person name="Lang F.B.F."/>
            <person name="Roger A.J."/>
            <person name="Ruiz-Trillo I."/>
            <person name="Young S.K."/>
            <person name="Zeng Q."/>
            <person name="Gargeya S."/>
            <person name="Alvarado L."/>
            <person name="Berlin A."/>
            <person name="Chapman S.B."/>
            <person name="Chen Z."/>
            <person name="Freedman E."/>
            <person name="Gellesch M."/>
            <person name="Goldberg J."/>
            <person name="Griggs A."/>
            <person name="Gujja S."/>
            <person name="Heilman E."/>
            <person name="Heiman D."/>
            <person name="Howarth C."/>
            <person name="Mehta T."/>
            <person name="Neiman D."/>
            <person name="Pearson M."/>
            <person name="Roberts A."/>
            <person name="Saif S."/>
            <person name="Shea T."/>
            <person name="Shenoy N."/>
            <person name="Sisk P."/>
            <person name="Stolte C."/>
            <person name="Sykes S."/>
            <person name="White J."/>
            <person name="Yandava C."/>
            <person name="Haas B."/>
            <person name="Nusbaum C."/>
            <person name="Birren B."/>
        </authorList>
    </citation>
    <scope>NUCLEOTIDE SEQUENCE [LARGE SCALE GENOMIC DNA]</scope>
    <source>
        <strain evidence="3">ATCC 50818</strain>
    </source>
</reference>
<name>F2TWH0_SALR5</name>
<dbReference type="InParanoid" id="F2TWH0"/>
<gene>
    <name evidence="3" type="ORF">PTSG_00436</name>
</gene>
<organism evidence="4">
    <name type="scientific">Salpingoeca rosetta (strain ATCC 50818 / BSB-021)</name>
    <dbReference type="NCBI Taxonomy" id="946362"/>
    <lineage>
        <taxon>Eukaryota</taxon>
        <taxon>Choanoflagellata</taxon>
        <taxon>Craspedida</taxon>
        <taxon>Salpingoecidae</taxon>
        <taxon>Salpingoeca</taxon>
    </lineage>
</organism>
<keyword evidence="2" id="KW-0472">Membrane</keyword>
<feature type="compositionally biased region" description="Basic and acidic residues" evidence="1">
    <location>
        <begin position="73"/>
        <end position="84"/>
    </location>
</feature>
<dbReference type="OrthoDB" id="3527108at2759"/>
<keyword evidence="4" id="KW-1185">Reference proteome</keyword>